<reference evidence="2 3" key="1">
    <citation type="journal article" date="2019" name="Int. J. Syst. Evol. Microbiol.">
        <title>The Global Catalogue of Microorganisms (GCM) 10K type strain sequencing project: providing services to taxonomists for standard genome sequencing and annotation.</title>
        <authorList>
            <consortium name="The Broad Institute Genomics Platform"/>
            <consortium name="The Broad Institute Genome Sequencing Center for Infectious Disease"/>
            <person name="Wu L."/>
            <person name="Ma J."/>
        </authorList>
    </citation>
    <scope>NUCLEOTIDE SEQUENCE [LARGE SCALE GENOMIC DNA]</scope>
    <source>
        <strain evidence="2 3">JCM 12696</strain>
    </source>
</reference>
<keyword evidence="1" id="KW-1133">Transmembrane helix</keyword>
<dbReference type="Proteomes" id="UP001501371">
    <property type="component" value="Unassembled WGS sequence"/>
</dbReference>
<protein>
    <submittedName>
        <fullName evidence="2">Uncharacterized protein</fullName>
    </submittedName>
</protein>
<name>A0ABN1VDN0_9ACTN</name>
<evidence type="ECO:0000256" key="1">
    <source>
        <dbReference type="SAM" id="Phobius"/>
    </source>
</evidence>
<accession>A0ABN1VDN0</accession>
<comment type="caution">
    <text evidence="2">The sequence shown here is derived from an EMBL/GenBank/DDBJ whole genome shotgun (WGS) entry which is preliminary data.</text>
</comment>
<organism evidence="2 3">
    <name type="scientific">Streptomyces hebeiensis</name>
    <dbReference type="NCBI Taxonomy" id="229486"/>
    <lineage>
        <taxon>Bacteria</taxon>
        <taxon>Bacillati</taxon>
        <taxon>Actinomycetota</taxon>
        <taxon>Actinomycetes</taxon>
        <taxon>Kitasatosporales</taxon>
        <taxon>Streptomycetaceae</taxon>
        <taxon>Streptomyces</taxon>
    </lineage>
</organism>
<evidence type="ECO:0000313" key="2">
    <source>
        <dbReference type="EMBL" id="GAA1203031.1"/>
    </source>
</evidence>
<keyword evidence="3" id="KW-1185">Reference proteome</keyword>
<keyword evidence="1" id="KW-0812">Transmembrane</keyword>
<proteinExistence type="predicted"/>
<keyword evidence="1" id="KW-0472">Membrane</keyword>
<feature type="transmembrane region" description="Helical" evidence="1">
    <location>
        <begin position="39"/>
        <end position="60"/>
    </location>
</feature>
<sequence>MLRTTRNQPQQARQATRCFAELAFTPGECMLQAMGPGPIIATLILFAAVAAIGIGLRAWLRRR</sequence>
<gene>
    <name evidence="2" type="ORF">GCM10009654_68550</name>
</gene>
<evidence type="ECO:0000313" key="3">
    <source>
        <dbReference type="Proteomes" id="UP001501371"/>
    </source>
</evidence>
<dbReference type="EMBL" id="BAAAKV010000148">
    <property type="protein sequence ID" value="GAA1203031.1"/>
    <property type="molecule type" value="Genomic_DNA"/>
</dbReference>